<reference evidence="3 4" key="1">
    <citation type="journal article" date="2019" name="Environ. Microbiol.">
        <title>Species interactions and distinct microbial communities in high Arctic permafrost affected cryosols are associated with the CH4 and CO2 gas fluxes.</title>
        <authorList>
            <person name="Altshuler I."/>
            <person name="Hamel J."/>
            <person name="Turney S."/>
            <person name="Magnuson E."/>
            <person name="Levesque R."/>
            <person name="Greer C."/>
            <person name="Whyte L.G."/>
        </authorList>
    </citation>
    <scope>NUCLEOTIDE SEQUENCE [LARGE SCALE GENOMIC DNA]</scope>
    <source>
        <strain evidence="3 4">OWC5</strain>
    </source>
</reference>
<protein>
    <submittedName>
        <fullName evidence="3">Bacteriocin immunity protein</fullName>
    </submittedName>
</protein>
<evidence type="ECO:0000313" key="4">
    <source>
        <dbReference type="Proteomes" id="UP000320914"/>
    </source>
</evidence>
<accession>A0A502HZS9</accession>
<dbReference type="Pfam" id="PF01320">
    <property type="entry name" value="Colicin_Pyocin"/>
    <property type="match status" value="1"/>
</dbReference>
<keyword evidence="2" id="KW-0079">Bacteriocin immunity</keyword>
<dbReference type="EMBL" id="RCZA01000011">
    <property type="protein sequence ID" value="TPG79273.1"/>
    <property type="molecule type" value="Genomic_DNA"/>
</dbReference>
<dbReference type="CDD" id="cd16363">
    <property type="entry name" value="Col_Im_like"/>
    <property type="match status" value="1"/>
</dbReference>
<dbReference type="AlphaFoldDB" id="A0A502HZS9"/>
<dbReference type="InterPro" id="IPR000290">
    <property type="entry name" value="Colicin_pyocin"/>
</dbReference>
<evidence type="ECO:0000313" key="3">
    <source>
        <dbReference type="EMBL" id="TPG79273.1"/>
    </source>
</evidence>
<sequence length="86" mass="9855">MNLKNKLEDYTESEFKDLIFRLFKGDYSSEEELEEIVENIVNTSEHPNGSNILYFPEEGVEDSPDGVLSTIKQWRAANGKPGFKPE</sequence>
<dbReference type="Gene3D" id="1.10.1200.20">
    <property type="entry name" value="Colicin E immunity protein"/>
    <property type="match status" value="1"/>
</dbReference>
<evidence type="ECO:0000256" key="1">
    <source>
        <dbReference type="ARBA" id="ARBA00009346"/>
    </source>
</evidence>
<comment type="similarity">
    <text evidence="1">Belongs to the colicins ColE2/ColE8/ColE9 and pyocins S1/S2 family.</text>
</comment>
<comment type="caution">
    <text evidence="3">The sequence shown here is derived from an EMBL/GenBank/DDBJ whole genome shotgun (WGS) entry which is preliminary data.</text>
</comment>
<dbReference type="Proteomes" id="UP000320914">
    <property type="component" value="Unassembled WGS sequence"/>
</dbReference>
<dbReference type="GO" id="GO:0015643">
    <property type="term" value="F:toxic substance binding"/>
    <property type="evidence" value="ECO:0007669"/>
    <property type="project" value="InterPro"/>
</dbReference>
<dbReference type="SUPFAM" id="SSF47345">
    <property type="entry name" value="Colicin E immunity proteins"/>
    <property type="match status" value="1"/>
</dbReference>
<name>A0A502HZS9_9PSED</name>
<evidence type="ECO:0000256" key="2">
    <source>
        <dbReference type="ARBA" id="ARBA00023025"/>
    </source>
</evidence>
<organism evidence="3 4">
    <name type="scientific">Pseudomonas mandelii</name>
    <dbReference type="NCBI Taxonomy" id="75612"/>
    <lineage>
        <taxon>Bacteria</taxon>
        <taxon>Pseudomonadati</taxon>
        <taxon>Pseudomonadota</taxon>
        <taxon>Gammaproteobacteria</taxon>
        <taxon>Pseudomonadales</taxon>
        <taxon>Pseudomonadaceae</taxon>
        <taxon>Pseudomonas</taxon>
    </lineage>
</organism>
<proteinExistence type="inferred from homology"/>
<dbReference type="GO" id="GO:0030153">
    <property type="term" value="P:bacteriocin immunity"/>
    <property type="evidence" value="ECO:0007669"/>
    <property type="project" value="UniProtKB-KW"/>
</dbReference>
<dbReference type="PRINTS" id="PR01299">
    <property type="entry name" value="PYOCIN"/>
</dbReference>
<dbReference type="InterPro" id="IPR035900">
    <property type="entry name" value="Colicin_E_sf"/>
</dbReference>
<dbReference type="RefSeq" id="WP_140681483.1">
    <property type="nucleotide sequence ID" value="NZ_RCZA01000011.1"/>
</dbReference>
<gene>
    <name evidence="3" type="ORF">EAH74_23730</name>
</gene>